<proteinExistence type="predicted"/>
<evidence type="ECO:0000313" key="1">
    <source>
        <dbReference type="EMBL" id="KST68565.1"/>
    </source>
</evidence>
<accession>A0A0V7ZV98</accession>
<gene>
    <name evidence="1" type="ORF">BC008_33470</name>
</gene>
<reference evidence="1 2" key="1">
    <citation type="journal article" date="2015" name="Genome Announc.">
        <title>Draft Genome of the Euendolithic (true boring) Cyanobacterium Mastigocoleus testarum strain BC008.</title>
        <authorList>
            <person name="Guida B.S."/>
            <person name="Garcia-Pichel F."/>
        </authorList>
    </citation>
    <scope>NUCLEOTIDE SEQUENCE [LARGE SCALE GENOMIC DNA]</scope>
    <source>
        <strain evidence="1 2">BC008</strain>
    </source>
</reference>
<name>A0A0V7ZV98_9CYAN</name>
<comment type="caution">
    <text evidence="1">The sequence shown here is derived from an EMBL/GenBank/DDBJ whole genome shotgun (WGS) entry which is preliminary data.</text>
</comment>
<keyword evidence="2" id="KW-1185">Reference proteome</keyword>
<organism evidence="1 2">
    <name type="scientific">Mastigocoleus testarum BC008</name>
    <dbReference type="NCBI Taxonomy" id="371196"/>
    <lineage>
        <taxon>Bacteria</taxon>
        <taxon>Bacillati</taxon>
        <taxon>Cyanobacteriota</taxon>
        <taxon>Cyanophyceae</taxon>
        <taxon>Nostocales</taxon>
        <taxon>Hapalosiphonaceae</taxon>
        <taxon>Mastigocoleus</taxon>
    </lineage>
</organism>
<dbReference type="AlphaFoldDB" id="A0A0V7ZV98"/>
<dbReference type="EMBL" id="LMTZ01000055">
    <property type="protein sequence ID" value="KST68565.1"/>
    <property type="molecule type" value="Genomic_DNA"/>
</dbReference>
<dbReference type="Proteomes" id="UP000053372">
    <property type="component" value="Unassembled WGS sequence"/>
</dbReference>
<protein>
    <submittedName>
        <fullName evidence="1">Uncharacterized protein</fullName>
    </submittedName>
</protein>
<sequence length="70" mass="8086">MFQLGIGSRCLEVESNQFGVESHPITPVIHPWLALFPFSCFIMMDRVDIKQNNAQTQESQSSSKKVPRYW</sequence>
<evidence type="ECO:0000313" key="2">
    <source>
        <dbReference type="Proteomes" id="UP000053372"/>
    </source>
</evidence>